<accession>A0A9Q1GPE5</accession>
<name>A0A9Q1GPE5_9CARY</name>
<dbReference type="PANTHER" id="PTHR33322:SF3">
    <property type="entry name" value="BAG FAMILY MOLECULAR CHAPERONE REGULATOR 7"/>
    <property type="match status" value="1"/>
</dbReference>
<protein>
    <recommendedName>
        <fullName evidence="4">BAG family molecular chaperone regulator 7</fullName>
    </recommendedName>
</protein>
<dbReference type="Proteomes" id="UP001153076">
    <property type="component" value="Unassembled WGS sequence"/>
</dbReference>
<keyword evidence="1" id="KW-0143">Chaperone</keyword>
<dbReference type="PANTHER" id="PTHR33322">
    <property type="entry name" value="BAG DOMAIN CONTAINING PROTEIN, EXPRESSED"/>
    <property type="match status" value="1"/>
</dbReference>
<dbReference type="GO" id="GO:0006457">
    <property type="term" value="P:protein folding"/>
    <property type="evidence" value="ECO:0007669"/>
    <property type="project" value="TreeGrafter"/>
</dbReference>
<dbReference type="AlphaFoldDB" id="A0A9Q1GPE5"/>
<evidence type="ECO:0000313" key="3">
    <source>
        <dbReference type="Proteomes" id="UP001153076"/>
    </source>
</evidence>
<organism evidence="2 3">
    <name type="scientific">Carnegiea gigantea</name>
    <dbReference type="NCBI Taxonomy" id="171969"/>
    <lineage>
        <taxon>Eukaryota</taxon>
        <taxon>Viridiplantae</taxon>
        <taxon>Streptophyta</taxon>
        <taxon>Embryophyta</taxon>
        <taxon>Tracheophyta</taxon>
        <taxon>Spermatophyta</taxon>
        <taxon>Magnoliopsida</taxon>
        <taxon>eudicotyledons</taxon>
        <taxon>Gunneridae</taxon>
        <taxon>Pentapetalae</taxon>
        <taxon>Caryophyllales</taxon>
        <taxon>Cactineae</taxon>
        <taxon>Cactaceae</taxon>
        <taxon>Cactoideae</taxon>
        <taxon>Echinocereeae</taxon>
        <taxon>Carnegiea</taxon>
    </lineage>
</organism>
<dbReference type="EMBL" id="JAKOGI010002109">
    <property type="protein sequence ID" value="KAJ8422911.1"/>
    <property type="molecule type" value="Genomic_DNA"/>
</dbReference>
<dbReference type="OrthoDB" id="747353at2759"/>
<sequence length="351" mass="40433">MRRFEIIDHCCPPFFCSESTTPIFSPPFFHDDDLTCATLDLLHPHPCPPTFSLLDYHFPFETLPCCDVVPIETTPFCAYDRVLRRRFRSPELYLHDRVAALESKLDRLVGTGDVDRKYSWTAEIKGRAVDRKYKLKAEIEGDDLKKGKRGERKYRWTTEIKGKDDQKRTYSWETTIDGGKKKGSCSSRIVEIEEPSDCRAPALRQDKGKRNELSAHEAAAMIQLTYRGYVARRSQTLGDLRELAVARSKLKELRILFHNFSYRSQITHDAEERQKFSEKIIVLLLTVDAIKGVDHMVKAAKRSMVHELEAMLDWVDPQRSLHKTRTFDMPTGGIQRGLAESVAKLVELVDQ</sequence>
<evidence type="ECO:0000313" key="2">
    <source>
        <dbReference type="EMBL" id="KAJ8422911.1"/>
    </source>
</evidence>
<evidence type="ECO:0008006" key="4">
    <source>
        <dbReference type="Google" id="ProtNLM"/>
    </source>
</evidence>
<dbReference type="PROSITE" id="PS50096">
    <property type="entry name" value="IQ"/>
    <property type="match status" value="1"/>
</dbReference>
<comment type="caution">
    <text evidence="2">The sequence shown here is derived from an EMBL/GenBank/DDBJ whole genome shotgun (WGS) entry which is preliminary data.</text>
</comment>
<proteinExistence type="predicted"/>
<keyword evidence="3" id="KW-1185">Reference proteome</keyword>
<gene>
    <name evidence="2" type="ORF">Cgig2_016484</name>
</gene>
<dbReference type="GO" id="GO:0009506">
    <property type="term" value="C:plasmodesma"/>
    <property type="evidence" value="ECO:0007669"/>
    <property type="project" value="TreeGrafter"/>
</dbReference>
<reference evidence="2" key="1">
    <citation type="submission" date="2022-04" db="EMBL/GenBank/DDBJ databases">
        <title>Carnegiea gigantea Genome sequencing and assembly v2.</title>
        <authorList>
            <person name="Copetti D."/>
            <person name="Sanderson M.J."/>
            <person name="Burquez A."/>
            <person name="Wojciechowski M.F."/>
        </authorList>
    </citation>
    <scope>NUCLEOTIDE SEQUENCE</scope>
    <source>
        <strain evidence="2">SGP5-SGP5p</strain>
        <tissue evidence="2">Aerial part</tissue>
    </source>
</reference>
<evidence type="ECO:0000256" key="1">
    <source>
        <dbReference type="ARBA" id="ARBA00023186"/>
    </source>
</evidence>
<dbReference type="InterPro" id="IPR040400">
    <property type="entry name" value="BAG5/6/7/8"/>
</dbReference>